<dbReference type="GO" id="GO:0004672">
    <property type="term" value="F:protein kinase activity"/>
    <property type="evidence" value="ECO:0007669"/>
    <property type="project" value="InterPro"/>
</dbReference>
<dbReference type="SUPFAM" id="SSF56112">
    <property type="entry name" value="Protein kinase-like (PK-like)"/>
    <property type="match status" value="1"/>
</dbReference>
<name>A0A1I7TKI6_9PELO</name>
<dbReference type="GO" id="GO:0005737">
    <property type="term" value="C:cytoplasm"/>
    <property type="evidence" value="ECO:0007669"/>
    <property type="project" value="TreeGrafter"/>
</dbReference>
<dbReference type="Pfam" id="PF00069">
    <property type="entry name" value="Pkinase"/>
    <property type="match status" value="1"/>
</dbReference>
<evidence type="ECO:0000256" key="1">
    <source>
        <dbReference type="ARBA" id="ARBA00000451"/>
    </source>
</evidence>
<evidence type="ECO:0000313" key="8">
    <source>
        <dbReference type="Proteomes" id="UP000095282"/>
    </source>
</evidence>
<dbReference type="WBParaSite" id="Csp11.Scaffold627.g6812.t2">
    <property type="protein sequence ID" value="Csp11.Scaffold627.g6812.t2"/>
    <property type="gene ID" value="Csp11.Scaffold627.g6812"/>
</dbReference>
<dbReference type="InterPro" id="IPR011009">
    <property type="entry name" value="Kinase-like_dom_sf"/>
</dbReference>
<feature type="compositionally biased region" description="Polar residues" evidence="5">
    <location>
        <begin position="332"/>
        <end position="343"/>
    </location>
</feature>
<proteinExistence type="predicted"/>
<dbReference type="Gene3D" id="1.10.510.10">
    <property type="entry name" value="Transferase(Phosphotransferase) domain 1"/>
    <property type="match status" value="1"/>
</dbReference>
<feature type="compositionally biased region" description="Basic and acidic residues" evidence="5">
    <location>
        <begin position="262"/>
        <end position="280"/>
    </location>
</feature>
<dbReference type="GO" id="GO:0072686">
    <property type="term" value="C:mitotic spindle"/>
    <property type="evidence" value="ECO:0007669"/>
    <property type="project" value="TreeGrafter"/>
</dbReference>
<dbReference type="PROSITE" id="PS51700">
    <property type="entry name" value="SEPARIN"/>
    <property type="match status" value="1"/>
</dbReference>
<dbReference type="GO" id="GO:0005524">
    <property type="term" value="F:ATP binding"/>
    <property type="evidence" value="ECO:0007669"/>
    <property type="project" value="InterPro"/>
</dbReference>
<evidence type="ECO:0000256" key="5">
    <source>
        <dbReference type="SAM" id="MobiDB-lite"/>
    </source>
</evidence>
<feature type="compositionally biased region" description="Low complexity" evidence="5">
    <location>
        <begin position="282"/>
        <end position="295"/>
    </location>
</feature>
<feature type="domain" description="Peptidase C50" evidence="7">
    <location>
        <begin position="1337"/>
        <end position="1431"/>
    </location>
</feature>
<evidence type="ECO:0000313" key="9">
    <source>
        <dbReference type="WBParaSite" id="Csp11.Scaffold627.g6812.t2"/>
    </source>
</evidence>
<dbReference type="InterPro" id="IPR008271">
    <property type="entry name" value="Ser/Thr_kinase_AS"/>
</dbReference>
<dbReference type="GO" id="GO:0051307">
    <property type="term" value="P:meiotic chromosome separation"/>
    <property type="evidence" value="ECO:0007669"/>
    <property type="project" value="TreeGrafter"/>
</dbReference>
<dbReference type="eggNOG" id="KOG1849">
    <property type="taxonomic scope" value="Eukaryota"/>
</dbReference>
<evidence type="ECO:0000259" key="7">
    <source>
        <dbReference type="PROSITE" id="PS51700"/>
    </source>
</evidence>
<dbReference type="Pfam" id="PF03568">
    <property type="entry name" value="Separin_C"/>
    <property type="match status" value="1"/>
</dbReference>
<dbReference type="GO" id="GO:0005813">
    <property type="term" value="C:centrosome"/>
    <property type="evidence" value="ECO:0007669"/>
    <property type="project" value="TreeGrafter"/>
</dbReference>
<evidence type="ECO:0000256" key="4">
    <source>
        <dbReference type="ARBA" id="ARBA00022829"/>
    </source>
</evidence>
<accession>A0A1I7TKI6</accession>
<dbReference type="PROSITE" id="PS00108">
    <property type="entry name" value="PROTEIN_KINASE_ST"/>
    <property type="match status" value="1"/>
</dbReference>
<dbReference type="PROSITE" id="PS50011">
    <property type="entry name" value="PROTEIN_KINASE_DOM"/>
    <property type="match status" value="1"/>
</dbReference>
<dbReference type="GO" id="GO:0006508">
    <property type="term" value="P:proteolysis"/>
    <property type="evidence" value="ECO:0007669"/>
    <property type="project" value="InterPro"/>
</dbReference>
<dbReference type="InterPro" id="IPR000719">
    <property type="entry name" value="Prot_kinase_dom"/>
</dbReference>
<keyword evidence="4" id="KW-0159">Chromosome partition</keyword>
<evidence type="ECO:0000256" key="3">
    <source>
        <dbReference type="ARBA" id="ARBA00022801"/>
    </source>
</evidence>
<dbReference type="STRING" id="1561998.A0A1I7TKI6"/>
<dbReference type="SMART" id="SM00220">
    <property type="entry name" value="S_TKc"/>
    <property type="match status" value="1"/>
</dbReference>
<dbReference type="PANTHER" id="PTHR12792">
    <property type="entry name" value="EXTRA SPINDLE POLES 1-RELATED"/>
    <property type="match status" value="1"/>
</dbReference>
<dbReference type="GO" id="GO:0005634">
    <property type="term" value="C:nucleus"/>
    <property type="evidence" value="ECO:0007669"/>
    <property type="project" value="InterPro"/>
</dbReference>
<dbReference type="InterPro" id="IPR005314">
    <property type="entry name" value="Peptidase_C50"/>
</dbReference>
<protein>
    <recommendedName>
        <fullName evidence="2">separase</fullName>
        <ecNumber evidence="2">3.4.22.49</ecNumber>
    </recommendedName>
</protein>
<feature type="compositionally biased region" description="Basic and acidic residues" evidence="5">
    <location>
        <begin position="303"/>
        <end position="313"/>
    </location>
</feature>
<keyword evidence="3" id="KW-0378">Hydrolase</keyword>
<dbReference type="PANTHER" id="PTHR12792:SF0">
    <property type="entry name" value="SEPARIN"/>
    <property type="match status" value="1"/>
</dbReference>
<evidence type="ECO:0000256" key="2">
    <source>
        <dbReference type="ARBA" id="ARBA00012489"/>
    </source>
</evidence>
<dbReference type="GO" id="GO:0004197">
    <property type="term" value="F:cysteine-type endopeptidase activity"/>
    <property type="evidence" value="ECO:0007669"/>
    <property type="project" value="InterPro"/>
</dbReference>
<comment type="catalytic activity">
    <reaction evidence="1">
        <text>All bonds known to be hydrolyzed by this endopeptidase have arginine in P1 and an acidic residue in P4. P6 is often occupied by an acidic residue or by a hydroxy-amino-acid residue, the phosphorylation of which enhances cleavage.</text>
        <dbReference type="EC" id="3.4.22.49"/>
    </reaction>
</comment>
<reference evidence="9" key="1">
    <citation type="submission" date="2016-11" db="UniProtKB">
        <authorList>
            <consortium name="WormBaseParasite"/>
        </authorList>
    </citation>
    <scope>IDENTIFICATION</scope>
</reference>
<evidence type="ECO:0000259" key="6">
    <source>
        <dbReference type="PROSITE" id="PS50011"/>
    </source>
</evidence>
<dbReference type="eggNOG" id="KOG1164">
    <property type="taxonomic scope" value="Eukaryota"/>
</dbReference>
<organism evidence="8 9">
    <name type="scientific">Caenorhabditis tropicalis</name>
    <dbReference type="NCBI Taxonomy" id="1561998"/>
    <lineage>
        <taxon>Eukaryota</taxon>
        <taxon>Metazoa</taxon>
        <taxon>Ecdysozoa</taxon>
        <taxon>Nematoda</taxon>
        <taxon>Chromadorea</taxon>
        <taxon>Rhabditida</taxon>
        <taxon>Rhabditina</taxon>
        <taxon>Rhabditomorpha</taxon>
        <taxon>Rhabditoidea</taxon>
        <taxon>Rhabditidae</taxon>
        <taxon>Peloderinae</taxon>
        <taxon>Caenorhabditis</taxon>
    </lineage>
</organism>
<dbReference type="InterPro" id="IPR030397">
    <property type="entry name" value="SEPARIN_core_dom"/>
</dbReference>
<dbReference type="EC" id="3.4.22.49" evidence="2"/>
<feature type="domain" description="Protein kinase" evidence="6">
    <location>
        <begin position="1"/>
        <end position="240"/>
    </location>
</feature>
<keyword evidence="8" id="KW-1185">Reference proteome</keyword>
<feature type="region of interest" description="Disordered" evidence="5">
    <location>
        <begin position="262"/>
        <end position="343"/>
    </location>
</feature>
<dbReference type="Proteomes" id="UP000095282">
    <property type="component" value="Unplaced"/>
</dbReference>
<sequence length="1687" mass="194510">MKVEYDSQEFDRTLQIEVHVLSKMKENRDVLKIIDCGKRKHYTYMVTTLCGKDLMALRLKIQRGFNDTSAMRVALFTLYGLKQLHEAGFVHRDVKPGNIMTAANRGHDARFLVLIDFGMARSFVLTGEDGRKKLRPMRRRIPLRGTVRYCSMNVHERIEQGRGDDLIAMIYTIVFLTLGLPWSQLKDEKEIMSMKKSTKDVTLFEDLPEELKTIFEYLKTLAYADRPNYEKIYNLLMTAINRLKINFLDPYEWEDEEIEKMAKAEKEEKEEKEKEQKSEPMKTSTAKSTKTASEAVVSGEADEEKKVKDKDCDEQQNTSNVDKCSKLHSTKDLASSHSDVNENSQMNKIEKVESKIRMAIINIGPDKETTDKLERLGKEVNSVIALFIEQIVDLQQEVSDLFINEFGVNGPIDLHSLNKLARITSHYASSERCQNLGKFQRAVQKLFNTWQLLRAEALKCSERTQMAIATIPAKMSFFFFFNGELSKAVVCLLDYLELVPEDALIMEAALRWLLFLGETELAEKKMKKWKMNTVSEDIFAATTKAIIFLKNTEQRMQSMQDLIALRDKIKEENIKSFPKYELASYVSWLCSTLSNTSVKGTLSGCEFPDRISQLLEACAKAESIVRNRVPGLAVYQFDNTTNASIGSYLETNRTIQEYIHLGSTIAWFFEMRRELSIVYVSTAQARDAMSSMILNLRVALKSASFFRILQMTNLLAYYTTLIEEAGREQNAKVMKVSCFNLLSSNPVVVRCSTPKKSEVPSRVQTPLFGENSRSIQFNEETMMHELTDQFEEIHLLEKPFHPITRSCTCTVCMSFPHSTTFAAEYLMAYCIYKEFSQSSIKEFNDEFTRIRERGMPFQIMMYRDNSVRPRPNIIQNEIFGICVVQWLIKKFDAKELADRESLEIFKNAQKIVKYLSLRTTDLLLAVTQLGRQLEFPFDEHYSWMQPVVKKPRKRIGMESAKDLFFAVSPFGNRQKIEEKPVNNTSFNKERLVKIREEVRREMYNYGHVLYRDWRCRLFPYVGRISDDPWEAAYAWAESTLIGSRNAIQCRLEKCRKGIVTISGHERFKACVRAMPEDMTLVQIAMADNKSIHLIKLHADREPIIMPLADYSQSVELMDKFSYLLEEDERIAKYPGEISAEDFWKRRKVVDARLAEFVKEVESNFLNVAAFLLLPSERLGPKSKEFAVKLFKVANGGLRYGEAKEMVHLSGVMNEKAWTELILRFCEMHKTDESFVRSLPTYHRMANGFLYEDKKNNKTALKSVKKYTYLLICPHLSQFCWERLPIFEDFPYVGRQVSIHSLFSQLEALRSQEKQVTSRNQQYMVSLIDFQIPLQIDVQNAYYVLDPENNLGETKRRMMDYINKFKWEGTVGEAPNSKIITTALSKCDAFFYFGHGSGSAVMPRSLIKQSTCNAISLLMGCGSVRTIPQALGFDGKSALHDYAMAKCPLIVGCLWTVTDGEIDRFLMRMVDDCFQKTRVRNGIDKLRQLSEAMHEARSQAKLKYLTGAAVVMYGLPVVSKPSERREKANLTTSKVAMAGSIRNDSGIRTPNKMETLKSRENSMNQHQLSTPKRFETVKSKQVPLSSCENSIPNYMTARQSISSNTPKKVLLAQIFRRRLALRKRSPMNRIELKSLREDQQDKLGHKFSRKLPVREQLAPLQELRLNRVYCKFSLNLLNGCFYEHSYDS</sequence>